<name>A0ABM7S7H0_9FLAO</name>
<evidence type="ECO:0000313" key="2">
    <source>
        <dbReference type="Proteomes" id="UP000825258"/>
    </source>
</evidence>
<accession>A0ABM7S7H0</accession>
<reference evidence="1 2" key="1">
    <citation type="submission" date="2021-06" db="EMBL/GenBank/DDBJ databases">
        <title>Whole genome sequences of Flavobacterium sp. KK2020170 and assembly.</title>
        <authorList>
            <person name="Kitahara K."/>
            <person name="Miyoshi S."/>
            <person name="Uesaka K."/>
        </authorList>
    </citation>
    <scope>NUCLEOTIDE SEQUENCE [LARGE SCALE GENOMIC DNA]</scope>
    <source>
        <strain evidence="1 2">KK2020170</strain>
    </source>
</reference>
<gene>
    <name evidence="1" type="ORF">KK2020170_21960</name>
</gene>
<dbReference type="EMBL" id="AP024749">
    <property type="protein sequence ID" value="BCY29328.1"/>
    <property type="molecule type" value="Genomic_DNA"/>
</dbReference>
<dbReference type="Pfam" id="PF14025">
    <property type="entry name" value="DUF4241"/>
    <property type="match status" value="1"/>
</dbReference>
<protein>
    <recommendedName>
        <fullName evidence="3">DUF4241 domain-containing protein</fullName>
    </recommendedName>
</protein>
<organism evidence="1 2">
    <name type="scientific">Flavobacterium okayamense</name>
    <dbReference type="NCBI Taxonomy" id="2830782"/>
    <lineage>
        <taxon>Bacteria</taxon>
        <taxon>Pseudomonadati</taxon>
        <taxon>Bacteroidota</taxon>
        <taxon>Flavobacteriia</taxon>
        <taxon>Flavobacteriales</taxon>
        <taxon>Flavobacteriaceae</taxon>
        <taxon>Flavobacterium</taxon>
    </lineage>
</organism>
<dbReference type="InterPro" id="IPR025335">
    <property type="entry name" value="DUF4241"/>
</dbReference>
<keyword evidence="2" id="KW-1185">Reference proteome</keyword>
<dbReference type="Proteomes" id="UP000825258">
    <property type="component" value="Chromosome"/>
</dbReference>
<sequence length="254" mass="29571">MIEKLLLVVILSFLISCNHKDSKKVIIENEKKIVLSHNDLEIKYDLKDSNNDTLIEVEIGEINLPSGKIIVGDPFFTFSVKPLTKTVAPGKYPVKIYLRKINTNHYRIAFSKIKFKEEKANNWSLAISDDMNLQELNNLKEDEYFGFLVDSGLGCFLDSLTNEIYNKKLDEFEKKKGFNYYNNILAKEFKEYSASNKYSSEIGDWNNHIVDKTKNLNIIMFQSGWGDGYYPTYWGYNNKNEIVELTIDFMLNFE</sequence>
<proteinExistence type="predicted"/>
<evidence type="ECO:0008006" key="3">
    <source>
        <dbReference type="Google" id="ProtNLM"/>
    </source>
</evidence>
<dbReference type="RefSeq" id="WP_221258416.1">
    <property type="nucleotide sequence ID" value="NZ_AP024749.1"/>
</dbReference>
<evidence type="ECO:0000313" key="1">
    <source>
        <dbReference type="EMBL" id="BCY29328.1"/>
    </source>
</evidence>
<dbReference type="PROSITE" id="PS51257">
    <property type="entry name" value="PROKAR_LIPOPROTEIN"/>
    <property type="match status" value="1"/>
</dbReference>